<accession>A0A4V1IV04</accession>
<dbReference type="OrthoDB" id="1684102at2759"/>
<feature type="compositionally biased region" description="Basic and acidic residues" evidence="1">
    <location>
        <begin position="382"/>
        <end position="394"/>
    </location>
</feature>
<dbReference type="PANTHER" id="PTHR38134:SF2">
    <property type="entry name" value="GALACTOKINASE"/>
    <property type="match status" value="1"/>
</dbReference>
<feature type="compositionally biased region" description="Low complexity" evidence="1">
    <location>
        <begin position="724"/>
        <end position="735"/>
    </location>
</feature>
<name>A0A4V1IV04_9FUNG</name>
<dbReference type="AlphaFoldDB" id="A0A4V1IV04"/>
<dbReference type="PANTHER" id="PTHR38134">
    <property type="entry name" value="SLR1395 PROTEIN"/>
    <property type="match status" value="1"/>
</dbReference>
<gene>
    <name evidence="2" type="ORF">CXG81DRAFT_24985</name>
</gene>
<protein>
    <submittedName>
        <fullName evidence="2">Uncharacterized protein</fullName>
    </submittedName>
</protein>
<reference evidence="3" key="1">
    <citation type="journal article" date="2018" name="Nat. Microbiol.">
        <title>Leveraging single-cell genomics to expand the fungal tree of life.</title>
        <authorList>
            <person name="Ahrendt S.R."/>
            <person name="Quandt C.A."/>
            <person name="Ciobanu D."/>
            <person name="Clum A."/>
            <person name="Salamov A."/>
            <person name="Andreopoulos B."/>
            <person name="Cheng J.F."/>
            <person name="Woyke T."/>
            <person name="Pelin A."/>
            <person name="Henrissat B."/>
            <person name="Reynolds N.K."/>
            <person name="Benny G.L."/>
            <person name="Smith M.E."/>
            <person name="James T.Y."/>
            <person name="Grigoriev I.V."/>
        </authorList>
    </citation>
    <scope>NUCLEOTIDE SEQUENCE [LARGE SCALE GENOMIC DNA]</scope>
    <source>
        <strain evidence="3">ATCC 52028</strain>
    </source>
</reference>
<feature type="region of interest" description="Disordered" evidence="1">
    <location>
        <begin position="337"/>
        <end position="423"/>
    </location>
</feature>
<feature type="region of interest" description="Disordered" evidence="1">
    <location>
        <begin position="673"/>
        <end position="758"/>
    </location>
</feature>
<dbReference type="InterPro" id="IPR053205">
    <property type="entry name" value="GHMP_kinase_L-arabinokinase"/>
</dbReference>
<dbReference type="Proteomes" id="UP000274922">
    <property type="component" value="Unassembled WGS sequence"/>
</dbReference>
<feature type="region of interest" description="Disordered" evidence="1">
    <location>
        <begin position="294"/>
        <end position="315"/>
    </location>
</feature>
<feature type="compositionally biased region" description="Low complexity" evidence="1">
    <location>
        <begin position="403"/>
        <end position="423"/>
    </location>
</feature>
<dbReference type="EMBL" id="ML014145">
    <property type="protein sequence ID" value="RKP02369.1"/>
    <property type="molecule type" value="Genomic_DNA"/>
</dbReference>
<evidence type="ECO:0000313" key="2">
    <source>
        <dbReference type="EMBL" id="RKP02369.1"/>
    </source>
</evidence>
<feature type="region of interest" description="Disordered" evidence="1">
    <location>
        <begin position="71"/>
        <end position="117"/>
    </location>
</feature>
<feature type="compositionally biased region" description="Basic and acidic residues" evidence="1">
    <location>
        <begin position="295"/>
        <end position="305"/>
    </location>
</feature>
<feature type="compositionally biased region" description="Low complexity" evidence="1">
    <location>
        <begin position="673"/>
        <end position="689"/>
    </location>
</feature>
<sequence length="782" mass="80926">MNAMHLVYYCTSHGWGHATRSAAVVAALLRRAGPPLHITVRTAAPLAAFTETIPAAPTAVIRDDHAAENADDDVAGLGSGSIGDRARADIGGSGRPEGDDGAPAQRQSPPVARRSWSFSHATDLDPPFLQADALTVDADATFRELRAFLATLPARERREAAWLVRRGVDAVVVDAPFMPCRAARRASARRARPLPLVAITNFSFDTIYAQLARTPAEHRLAAAVERAYDADVLLCLPGDIAMPGLRSQAPVQRAMPLLARRPHADRSAAGMYRDLQVPFGTPLVVASFGGFQIQPDRHRGRDGNHPDPAGTAATATATAAAAAAAAAAAVMSALADRSADRDTSSETSSDALTHAQERDTDTDAAGTGKSVETPRTPARSPAMDEGHDAPDGHGEGMPTMTGATTRSTVSAASSPSPASPLSSSLSALFSSAASLSSTASSTQSFDNARFSEILAANLPAGVVGLVVDDRPADLITHDTWVETPTAAYRAPTDPSLPAHVRFLRPGSFHLPSLMRVTTVLLGKCGYGTCSEVIVCGSTPPSPSGSDATAGPAGVDPTSTATPTPSTPATPASSTVMLYVPRPGFAEEAGLEALLQRHRAGLRMAPADFRAGRWRPGLQQAVALAAARWAWRLAPPSSAASAASDAAVWEEARPDGDAVIAATLMDLLASSASASATTPAAATAEPAAQAPRRRTASLNTPLGGAWTRPRARPDERRPPGRRAGGPRAAPAQAQAQVQTHSSPAASGARCPARRRASAGWEAAPLWGALPGSKRRDALIAAAH</sequence>
<feature type="compositionally biased region" description="Low complexity" evidence="1">
    <location>
        <begin position="556"/>
        <end position="573"/>
    </location>
</feature>
<evidence type="ECO:0000313" key="3">
    <source>
        <dbReference type="Proteomes" id="UP000274922"/>
    </source>
</evidence>
<dbReference type="STRING" id="1555241.A0A4V1IV04"/>
<feature type="region of interest" description="Disordered" evidence="1">
    <location>
        <begin position="539"/>
        <end position="573"/>
    </location>
</feature>
<proteinExistence type="predicted"/>
<evidence type="ECO:0000256" key="1">
    <source>
        <dbReference type="SAM" id="MobiDB-lite"/>
    </source>
</evidence>
<keyword evidence="3" id="KW-1185">Reference proteome</keyword>
<organism evidence="2 3">
    <name type="scientific">Caulochytrium protostelioides</name>
    <dbReference type="NCBI Taxonomy" id="1555241"/>
    <lineage>
        <taxon>Eukaryota</taxon>
        <taxon>Fungi</taxon>
        <taxon>Fungi incertae sedis</taxon>
        <taxon>Chytridiomycota</taxon>
        <taxon>Chytridiomycota incertae sedis</taxon>
        <taxon>Chytridiomycetes</taxon>
        <taxon>Caulochytriales</taxon>
        <taxon>Caulochytriaceae</taxon>
        <taxon>Caulochytrium</taxon>
    </lineage>
</organism>